<dbReference type="InterPro" id="IPR048945">
    <property type="entry name" value="RASSF8/10_RA"/>
</dbReference>
<feature type="coiled-coil region" evidence="1">
    <location>
        <begin position="206"/>
        <end position="247"/>
    </location>
</feature>
<organism evidence="4 5">
    <name type="scientific">Erpetoichthys calabaricus</name>
    <name type="common">Rope fish</name>
    <name type="synonym">Calamoichthys calabaricus</name>
    <dbReference type="NCBI Taxonomy" id="27687"/>
    <lineage>
        <taxon>Eukaryota</taxon>
        <taxon>Metazoa</taxon>
        <taxon>Chordata</taxon>
        <taxon>Craniata</taxon>
        <taxon>Vertebrata</taxon>
        <taxon>Euteleostomi</taxon>
        <taxon>Actinopterygii</taxon>
        <taxon>Polypteriformes</taxon>
        <taxon>Polypteridae</taxon>
        <taxon>Erpetoichthys</taxon>
    </lineage>
</organism>
<protein>
    <submittedName>
        <fullName evidence="4">Ras association domain-containing protein 8-like</fullName>
    </submittedName>
</protein>
<feature type="domain" description="Ras-associating" evidence="3">
    <location>
        <begin position="1"/>
        <end position="82"/>
    </location>
</feature>
<dbReference type="PANTHER" id="PTHR15286">
    <property type="entry name" value="RAS-ASSOCIATING DOMAIN CONTAINING PROTEIN"/>
    <property type="match status" value="1"/>
</dbReference>
<dbReference type="InterPro" id="IPR029071">
    <property type="entry name" value="Ubiquitin-like_domsf"/>
</dbReference>
<evidence type="ECO:0000313" key="5">
    <source>
        <dbReference type="Proteomes" id="UP000694620"/>
    </source>
</evidence>
<dbReference type="GO" id="GO:0007165">
    <property type="term" value="P:signal transduction"/>
    <property type="evidence" value="ECO:0007669"/>
    <property type="project" value="InterPro"/>
</dbReference>
<dbReference type="PROSITE" id="PS50200">
    <property type="entry name" value="RA"/>
    <property type="match status" value="1"/>
</dbReference>
<sequence length="418" mass="47930">MELKVWVDGVQRVICGVSENTSCQEVVIALAQSMGKTGRYILKEKFKEFERSISPEEKLLESLNKYGQQANEVHLILNYNGPSAREKPEAHILRGQSGPDNRLHRQSLPPQARTKIGTDSMKDSKKPKRKSLTFAEEAKEWIESFSKAKFNCVKVKSKEVGKRNSTLVSQLLGEMVHASHQPEDLDLKDVKEEEDPSLSSCSKDVVEELHQLLRCQKAQMEELQTMLAATEEELKVLEEQEELEAEICRLQHLVDNQSPEVEELEYWENELRAEEVHEKDLQQTFLEMKWKVQECKLELEEYRHRIQGLNPRNRSRGDSGDNPQEKMVHPMGKGQDRDSWVSTMDLAWVPAQETGKKMQVLETSCGTESLDRPAESPFTKAFRYSDTSFTVGPLKEWEKLWSKATSSLETSHRGSTIV</sequence>
<evidence type="ECO:0000256" key="1">
    <source>
        <dbReference type="SAM" id="Coils"/>
    </source>
</evidence>
<keyword evidence="1" id="KW-0175">Coiled coil</keyword>
<dbReference type="PANTHER" id="PTHR15286:SF16">
    <property type="entry name" value="RAS ASSOCIATION DOMAIN-CONTAINING PROTEIN 8"/>
    <property type="match status" value="1"/>
</dbReference>
<evidence type="ECO:0000256" key="2">
    <source>
        <dbReference type="SAM" id="MobiDB-lite"/>
    </source>
</evidence>
<reference evidence="4" key="2">
    <citation type="submission" date="2025-08" db="UniProtKB">
        <authorList>
            <consortium name="Ensembl"/>
        </authorList>
    </citation>
    <scope>IDENTIFICATION</scope>
</reference>
<dbReference type="GeneTree" id="ENSGT00950000182839"/>
<dbReference type="Proteomes" id="UP000694620">
    <property type="component" value="Chromosome 3"/>
</dbReference>
<keyword evidence="5" id="KW-1185">Reference proteome</keyword>
<dbReference type="InterPro" id="IPR033593">
    <property type="entry name" value="N-RASSF"/>
</dbReference>
<dbReference type="Ensembl" id="ENSECRT00000009729.1">
    <property type="protein sequence ID" value="ENSECRP00000009566.1"/>
    <property type="gene ID" value="ENSECRG00000006419.1"/>
</dbReference>
<dbReference type="InterPro" id="IPR000159">
    <property type="entry name" value="RA_dom"/>
</dbReference>
<feature type="region of interest" description="Disordered" evidence="2">
    <location>
        <begin position="93"/>
        <end position="130"/>
    </location>
</feature>
<name>A0A8C4RZN2_ERPCA</name>
<dbReference type="AlphaFoldDB" id="A0A8C4RZN2"/>
<evidence type="ECO:0000259" key="3">
    <source>
        <dbReference type="PROSITE" id="PS50200"/>
    </source>
</evidence>
<dbReference type="SUPFAM" id="SSF54236">
    <property type="entry name" value="Ubiquitin-like"/>
    <property type="match status" value="1"/>
</dbReference>
<accession>A0A8C4RZN2</accession>
<reference evidence="4" key="3">
    <citation type="submission" date="2025-09" db="UniProtKB">
        <authorList>
            <consortium name="Ensembl"/>
        </authorList>
    </citation>
    <scope>IDENTIFICATION</scope>
</reference>
<proteinExistence type="predicted"/>
<feature type="region of interest" description="Disordered" evidence="2">
    <location>
        <begin position="308"/>
        <end position="338"/>
    </location>
</feature>
<dbReference type="Pfam" id="PF21712">
    <property type="entry name" value="RASSF8-10_RA"/>
    <property type="match status" value="1"/>
</dbReference>
<feature type="compositionally biased region" description="Basic and acidic residues" evidence="2">
    <location>
        <begin position="315"/>
        <end position="338"/>
    </location>
</feature>
<evidence type="ECO:0000313" key="4">
    <source>
        <dbReference type="Ensembl" id="ENSECRP00000009566.1"/>
    </source>
</evidence>
<dbReference type="Gene3D" id="3.10.20.90">
    <property type="entry name" value="Phosphatidylinositol 3-kinase Catalytic Subunit, Chain A, domain 1"/>
    <property type="match status" value="1"/>
</dbReference>
<reference evidence="4" key="1">
    <citation type="submission" date="2021-06" db="EMBL/GenBank/DDBJ databases">
        <authorList>
            <consortium name="Wellcome Sanger Institute Data Sharing"/>
        </authorList>
    </citation>
    <scope>NUCLEOTIDE SEQUENCE [LARGE SCALE GENOMIC DNA]</scope>
</reference>